<accession>X0YEA0</accession>
<reference evidence="1" key="1">
    <citation type="journal article" date="2014" name="Front. Microbiol.">
        <title>High frequency of phylogenetically diverse reductive dehalogenase-homologous genes in deep subseafloor sedimentary metagenomes.</title>
        <authorList>
            <person name="Kawai M."/>
            <person name="Futagami T."/>
            <person name="Toyoda A."/>
            <person name="Takaki Y."/>
            <person name="Nishi S."/>
            <person name="Hori S."/>
            <person name="Arai W."/>
            <person name="Tsubouchi T."/>
            <person name="Morono Y."/>
            <person name="Uchiyama I."/>
            <person name="Ito T."/>
            <person name="Fujiyama A."/>
            <person name="Inagaki F."/>
            <person name="Takami H."/>
        </authorList>
    </citation>
    <scope>NUCLEOTIDE SEQUENCE</scope>
    <source>
        <strain evidence="1">Expedition CK06-06</strain>
    </source>
</reference>
<feature type="non-terminal residue" evidence="1">
    <location>
        <position position="1"/>
    </location>
</feature>
<gene>
    <name evidence="1" type="ORF">S01H1_86123</name>
</gene>
<dbReference type="EMBL" id="BARS01059477">
    <property type="protein sequence ID" value="GAG45572.1"/>
    <property type="molecule type" value="Genomic_DNA"/>
</dbReference>
<dbReference type="AlphaFoldDB" id="X0YEA0"/>
<feature type="non-terminal residue" evidence="1">
    <location>
        <position position="44"/>
    </location>
</feature>
<evidence type="ECO:0000313" key="1">
    <source>
        <dbReference type="EMBL" id="GAG45572.1"/>
    </source>
</evidence>
<protein>
    <submittedName>
        <fullName evidence="1">Uncharacterized protein</fullName>
    </submittedName>
</protein>
<proteinExistence type="predicted"/>
<comment type="caution">
    <text evidence="1">The sequence shown here is derived from an EMBL/GenBank/DDBJ whole genome shotgun (WGS) entry which is preliminary data.</text>
</comment>
<organism evidence="1">
    <name type="scientific">marine sediment metagenome</name>
    <dbReference type="NCBI Taxonomy" id="412755"/>
    <lineage>
        <taxon>unclassified sequences</taxon>
        <taxon>metagenomes</taxon>
        <taxon>ecological metagenomes</taxon>
    </lineage>
</organism>
<sequence length="44" mass="4632">ALQSTGPEGVGVRSVPLIINPKKIAGLAHSEIDWVPLHSFPSRG</sequence>
<name>X0YEA0_9ZZZZ</name>